<reference evidence="1 2" key="1">
    <citation type="submission" date="2018-05" db="EMBL/GenBank/DDBJ databases">
        <title>Genomic Encyclopedia of Type Strains, Phase IV (KMG-IV): sequencing the most valuable type-strain genomes for metagenomic binning, comparative biology and taxonomic classification.</title>
        <authorList>
            <person name="Goeker M."/>
        </authorList>
    </citation>
    <scope>NUCLEOTIDE SEQUENCE [LARGE SCALE GENOMIC DNA]</scope>
    <source>
        <strain evidence="1 2">DSM 44704</strain>
    </source>
</reference>
<accession>A0A318KF40</accession>
<dbReference type="PANTHER" id="PTHR13812">
    <property type="entry name" value="KETIMINE REDUCTASE MU-CRYSTALLIN"/>
    <property type="match status" value="1"/>
</dbReference>
<name>A0A318KF40_9NOCA</name>
<dbReference type="RefSeq" id="WP_040735329.1">
    <property type="nucleotide sequence ID" value="NZ_QJKF01000001.1"/>
</dbReference>
<protein>
    <submittedName>
        <fullName evidence="1">Ornithine cyclodeaminase</fullName>
    </submittedName>
</protein>
<dbReference type="Pfam" id="PF02423">
    <property type="entry name" value="OCD_Mu_crystall"/>
    <property type="match status" value="1"/>
</dbReference>
<dbReference type="InterPro" id="IPR036291">
    <property type="entry name" value="NAD(P)-bd_dom_sf"/>
</dbReference>
<gene>
    <name evidence="1" type="ORF">DFR70_101872</name>
</gene>
<dbReference type="PANTHER" id="PTHR13812:SF19">
    <property type="entry name" value="KETIMINE REDUCTASE MU-CRYSTALLIN"/>
    <property type="match status" value="1"/>
</dbReference>
<organism evidence="1 2">
    <name type="scientific">Nocardia tenerifensis</name>
    <dbReference type="NCBI Taxonomy" id="228006"/>
    <lineage>
        <taxon>Bacteria</taxon>
        <taxon>Bacillati</taxon>
        <taxon>Actinomycetota</taxon>
        <taxon>Actinomycetes</taxon>
        <taxon>Mycobacteriales</taxon>
        <taxon>Nocardiaceae</taxon>
        <taxon>Nocardia</taxon>
    </lineage>
</organism>
<dbReference type="NCBIfam" id="NF004848">
    <property type="entry name" value="PRK06199.1"/>
    <property type="match status" value="1"/>
</dbReference>
<dbReference type="InterPro" id="IPR023401">
    <property type="entry name" value="ODC_N"/>
</dbReference>
<proteinExistence type="predicted"/>
<dbReference type="OrthoDB" id="9801817at2"/>
<dbReference type="InterPro" id="IPR003462">
    <property type="entry name" value="ODC_Mu_crystall"/>
</dbReference>
<dbReference type="Gene3D" id="3.40.50.720">
    <property type="entry name" value="NAD(P)-binding Rossmann-like Domain"/>
    <property type="match status" value="1"/>
</dbReference>
<dbReference type="SUPFAM" id="SSF51735">
    <property type="entry name" value="NAD(P)-binding Rossmann-fold domains"/>
    <property type="match status" value="1"/>
</dbReference>
<dbReference type="Proteomes" id="UP000247569">
    <property type="component" value="Unassembled WGS sequence"/>
</dbReference>
<evidence type="ECO:0000313" key="1">
    <source>
        <dbReference type="EMBL" id="PXX71449.1"/>
    </source>
</evidence>
<dbReference type="Gene3D" id="3.30.1780.10">
    <property type="entry name" value="ornithine cyclodeaminase, domain 1"/>
    <property type="match status" value="1"/>
</dbReference>
<sequence length="377" mass="40611">MNTPSIDFLYLSEPDMIAAGVTDMPACVDAMQETFVLLHRGDYRMAGPNSDSHGAMITFPDDSPFPNMPANTPERRLMAMPAYLGGDFGTSGVKWYGSNIANRDKGLPRSILMFMLSDTDTGAPLALMSANLLSAYRTGAVPGVGARLLARPDSRVVGIVGPGVMARTSLAAFVAACPDIETVKIKGRGQGSIDSFRAWAAEEYPKLETIVVDTIEDAVRDSDIVTYCTTGMLGDPSKYPLIVRDWVRPGAFLSMPAMCDLDDAMRAPDVRKVVDNVRLYEAWAEETGYPSHHRIPIIGCKFMDMIHDGAMDRADLVDLGAIAAGAAVGRRSDDEIVLLSVGGMPVEDVAWGTVVYRNAVKRGIGTTLNLWQSPALA</sequence>
<keyword evidence="2" id="KW-1185">Reference proteome</keyword>
<comment type="caution">
    <text evidence="1">The sequence shown here is derived from an EMBL/GenBank/DDBJ whole genome shotgun (WGS) entry which is preliminary data.</text>
</comment>
<dbReference type="EMBL" id="QJKF01000001">
    <property type="protein sequence ID" value="PXX71449.1"/>
    <property type="molecule type" value="Genomic_DNA"/>
</dbReference>
<dbReference type="PIRSF" id="PIRSF001439">
    <property type="entry name" value="CryM"/>
    <property type="match status" value="1"/>
</dbReference>
<evidence type="ECO:0000313" key="2">
    <source>
        <dbReference type="Proteomes" id="UP000247569"/>
    </source>
</evidence>
<dbReference type="AlphaFoldDB" id="A0A318KF40"/>
<dbReference type="GO" id="GO:0005737">
    <property type="term" value="C:cytoplasm"/>
    <property type="evidence" value="ECO:0007669"/>
    <property type="project" value="TreeGrafter"/>
</dbReference>